<evidence type="ECO:0000313" key="1">
    <source>
        <dbReference type="EMBL" id="KKL24460.1"/>
    </source>
</evidence>
<sequence>MKGIKKMNSLLMGCRVSFKEKDEDKMTKGIVVNIDASNRYSRVWILLDDGKVREVDKTRITVCENDVERIKRLFCSSKGMEKISMGELLDI</sequence>
<proteinExistence type="predicted"/>
<protein>
    <submittedName>
        <fullName evidence="1">Uncharacterized protein</fullName>
    </submittedName>
</protein>
<accession>A0A0F9BRD4</accession>
<reference evidence="1" key="1">
    <citation type="journal article" date="2015" name="Nature">
        <title>Complex archaea that bridge the gap between prokaryotes and eukaryotes.</title>
        <authorList>
            <person name="Spang A."/>
            <person name="Saw J.H."/>
            <person name="Jorgensen S.L."/>
            <person name="Zaremba-Niedzwiedzka K."/>
            <person name="Martijn J."/>
            <person name="Lind A.E."/>
            <person name="van Eijk R."/>
            <person name="Schleper C."/>
            <person name="Guy L."/>
            <person name="Ettema T.J."/>
        </authorList>
    </citation>
    <scope>NUCLEOTIDE SEQUENCE</scope>
</reference>
<gene>
    <name evidence="1" type="ORF">LCGC14_2415100</name>
</gene>
<comment type="caution">
    <text evidence="1">The sequence shown here is derived from an EMBL/GenBank/DDBJ whole genome shotgun (WGS) entry which is preliminary data.</text>
</comment>
<dbReference type="AlphaFoldDB" id="A0A0F9BRD4"/>
<organism evidence="1">
    <name type="scientific">marine sediment metagenome</name>
    <dbReference type="NCBI Taxonomy" id="412755"/>
    <lineage>
        <taxon>unclassified sequences</taxon>
        <taxon>metagenomes</taxon>
        <taxon>ecological metagenomes</taxon>
    </lineage>
</organism>
<dbReference type="EMBL" id="LAZR01036586">
    <property type="protein sequence ID" value="KKL24460.1"/>
    <property type="molecule type" value="Genomic_DNA"/>
</dbReference>
<name>A0A0F9BRD4_9ZZZZ</name>